<dbReference type="Proteomes" id="UP000295281">
    <property type="component" value="Unassembled WGS sequence"/>
</dbReference>
<accession>A0A4R6V567</accession>
<feature type="compositionally biased region" description="Basic residues" evidence="1">
    <location>
        <begin position="148"/>
        <end position="171"/>
    </location>
</feature>
<dbReference type="AlphaFoldDB" id="A0A4R6V567"/>
<protein>
    <submittedName>
        <fullName evidence="2">Uncharacterized protein</fullName>
    </submittedName>
</protein>
<evidence type="ECO:0000313" key="2">
    <source>
        <dbReference type="EMBL" id="TDQ53447.1"/>
    </source>
</evidence>
<feature type="compositionally biased region" description="Gly residues" evidence="1">
    <location>
        <begin position="235"/>
        <end position="248"/>
    </location>
</feature>
<reference evidence="2 3" key="1">
    <citation type="submission" date="2019-03" db="EMBL/GenBank/DDBJ databases">
        <title>Genomic Encyclopedia of Type Strains, Phase IV (KMG-IV): sequencing the most valuable type-strain genomes for metagenomic binning, comparative biology and taxonomic classification.</title>
        <authorList>
            <person name="Goeker M."/>
        </authorList>
    </citation>
    <scope>NUCLEOTIDE SEQUENCE [LARGE SCALE GENOMIC DNA]</scope>
    <source>
        <strain evidence="2 3">DSM 46770</strain>
    </source>
</reference>
<feature type="region of interest" description="Disordered" evidence="1">
    <location>
        <begin position="1"/>
        <end position="58"/>
    </location>
</feature>
<sequence length="248" mass="26404">MWSCGLPSVRRRTAGKTTRSRWGRKVRHRADPGGDPLGATRVGPGETQQPDLGEEQPEAVLPLPAGDERVRCPVSRRIRCPASQGAGAGERVVCGTAVGFHHQFGRPLRRITGGGRGHPVDTVVTPPEGPPGRQILRPPVCASGGRRRDGRGRARAAGRTRMRGRRTRRAGRGAGPAAGYADSRSACLHSHRSSRRAPSLVSSLWTTLPPTTVILRFSSRFSGEHEGNQQDHGGEGGIRGFGGLLPPG</sequence>
<gene>
    <name evidence="2" type="ORF">EV190_104237</name>
</gene>
<dbReference type="EMBL" id="SNYN01000004">
    <property type="protein sequence ID" value="TDQ53447.1"/>
    <property type="molecule type" value="Genomic_DNA"/>
</dbReference>
<feature type="region of interest" description="Disordered" evidence="1">
    <location>
        <begin position="123"/>
        <end position="181"/>
    </location>
</feature>
<proteinExistence type="predicted"/>
<evidence type="ECO:0000313" key="3">
    <source>
        <dbReference type="Proteomes" id="UP000295281"/>
    </source>
</evidence>
<feature type="region of interest" description="Disordered" evidence="1">
    <location>
        <begin position="223"/>
        <end position="248"/>
    </location>
</feature>
<name>A0A4R6V567_9ACTN</name>
<comment type="caution">
    <text evidence="2">The sequence shown here is derived from an EMBL/GenBank/DDBJ whole genome shotgun (WGS) entry which is preliminary data.</text>
</comment>
<feature type="compositionally biased region" description="Basic and acidic residues" evidence="1">
    <location>
        <begin position="223"/>
        <end position="234"/>
    </location>
</feature>
<keyword evidence="3" id="KW-1185">Reference proteome</keyword>
<feature type="compositionally biased region" description="Basic residues" evidence="1">
    <location>
        <begin position="9"/>
        <end position="28"/>
    </location>
</feature>
<organism evidence="2 3">
    <name type="scientific">Actinorugispora endophytica</name>
    <dbReference type="NCBI Taxonomy" id="1605990"/>
    <lineage>
        <taxon>Bacteria</taxon>
        <taxon>Bacillati</taxon>
        <taxon>Actinomycetota</taxon>
        <taxon>Actinomycetes</taxon>
        <taxon>Streptosporangiales</taxon>
        <taxon>Nocardiopsidaceae</taxon>
        <taxon>Actinorugispora</taxon>
    </lineage>
</organism>
<evidence type="ECO:0000256" key="1">
    <source>
        <dbReference type="SAM" id="MobiDB-lite"/>
    </source>
</evidence>